<protein>
    <submittedName>
        <fullName evidence="2">Sugar kinase of the NBD/HSP70 family, may contain an N-terminal HTH domain</fullName>
    </submittedName>
</protein>
<keyword evidence="2" id="KW-0808">Transferase</keyword>
<dbReference type="InterPro" id="IPR000600">
    <property type="entry name" value="ROK"/>
</dbReference>
<gene>
    <name evidence="2" type="ORF">SAMN05216554_2845</name>
</gene>
<dbReference type="AlphaFoldDB" id="A0A1H3RIL2"/>
<name>A0A1H3RIL2_9MICO</name>
<dbReference type="InterPro" id="IPR036388">
    <property type="entry name" value="WH-like_DNA-bd_sf"/>
</dbReference>
<dbReference type="SUPFAM" id="SSF46785">
    <property type="entry name" value="Winged helix' DNA-binding domain"/>
    <property type="match status" value="1"/>
</dbReference>
<dbReference type="GO" id="GO:0016301">
    <property type="term" value="F:kinase activity"/>
    <property type="evidence" value="ECO:0007669"/>
    <property type="project" value="UniProtKB-KW"/>
</dbReference>
<accession>A0A1H3RIL2</accession>
<dbReference type="Gene3D" id="1.10.10.10">
    <property type="entry name" value="Winged helix-like DNA-binding domain superfamily/Winged helix DNA-binding domain"/>
    <property type="match status" value="1"/>
</dbReference>
<dbReference type="Gene3D" id="3.30.420.40">
    <property type="match status" value="2"/>
</dbReference>
<sequence length="423" mass="43584">MSVTEPPIFGSASTATTNDQTRRTNLSLILSLVHHRGTLTRAELARVTGLNRSTVATLTAQLSDLELLYESSPGTSTNVGRPSPQVHANPSTAALAINPEIDAITIGLVGLGGRVLKRIRYPTEHVPTAQEVANIAAAVIEGMRGELDATYRIVGIGIAVPGLVRAGDGMVTYAPHLGWRGEPIAEMVATATGYPVWAANDASLGAGGEIIFGAGHGSMDLLYVNGGSSGIGGGVVTGGVLLTGTDGYAGELGHTLVNSSGVLCHCGAIGCLETEVSKRRLLDVVGLPAGDSEELERALASSHDPAVMAEVHRQLDVLAIALRNAVNVLNPERIVLGGFLATLHVLAPGRLIERVRENGLQAPAQAVQIITAELGSNLLMIGAAELAFSGLLSDPAGALRSTGPESAHGLLPEAERQLHVSDG</sequence>
<dbReference type="PANTHER" id="PTHR18964:SF149">
    <property type="entry name" value="BIFUNCTIONAL UDP-N-ACETYLGLUCOSAMINE 2-EPIMERASE_N-ACETYLMANNOSAMINE KINASE"/>
    <property type="match status" value="1"/>
</dbReference>
<proteinExistence type="inferred from homology"/>
<dbReference type="InterPro" id="IPR036390">
    <property type="entry name" value="WH_DNA-bd_sf"/>
</dbReference>
<dbReference type="OrthoDB" id="5174513at2"/>
<dbReference type="SUPFAM" id="SSF53067">
    <property type="entry name" value="Actin-like ATPase domain"/>
    <property type="match status" value="1"/>
</dbReference>
<keyword evidence="3" id="KW-1185">Reference proteome</keyword>
<keyword evidence="2" id="KW-0418">Kinase</keyword>
<evidence type="ECO:0000313" key="2">
    <source>
        <dbReference type="EMBL" id="SDZ25632.1"/>
    </source>
</evidence>
<reference evidence="2 3" key="1">
    <citation type="submission" date="2016-10" db="EMBL/GenBank/DDBJ databases">
        <authorList>
            <person name="de Groot N.N."/>
        </authorList>
    </citation>
    <scope>NUCLEOTIDE SEQUENCE [LARGE SCALE GENOMIC DNA]</scope>
    <source>
        <strain evidence="2 3">CGMCC 4.3491</strain>
    </source>
</reference>
<dbReference type="Proteomes" id="UP000198891">
    <property type="component" value="Unassembled WGS sequence"/>
</dbReference>
<dbReference type="PANTHER" id="PTHR18964">
    <property type="entry name" value="ROK (REPRESSOR, ORF, KINASE) FAMILY"/>
    <property type="match status" value="1"/>
</dbReference>
<organism evidence="2 3">
    <name type="scientific">Herbiconiux ginsengi</name>
    <dbReference type="NCBI Taxonomy" id="381665"/>
    <lineage>
        <taxon>Bacteria</taxon>
        <taxon>Bacillati</taxon>
        <taxon>Actinomycetota</taxon>
        <taxon>Actinomycetes</taxon>
        <taxon>Micrococcales</taxon>
        <taxon>Microbacteriaceae</taxon>
        <taxon>Herbiconiux</taxon>
    </lineage>
</organism>
<evidence type="ECO:0000256" key="1">
    <source>
        <dbReference type="ARBA" id="ARBA00006479"/>
    </source>
</evidence>
<dbReference type="Pfam" id="PF00480">
    <property type="entry name" value="ROK"/>
    <property type="match status" value="1"/>
</dbReference>
<evidence type="ECO:0000313" key="3">
    <source>
        <dbReference type="Proteomes" id="UP000198891"/>
    </source>
</evidence>
<dbReference type="InterPro" id="IPR043129">
    <property type="entry name" value="ATPase_NBD"/>
</dbReference>
<dbReference type="STRING" id="381665.SAMN05216554_2845"/>
<comment type="similarity">
    <text evidence="1">Belongs to the ROK (NagC/XylR) family.</text>
</comment>
<dbReference type="EMBL" id="FNPZ01000003">
    <property type="protein sequence ID" value="SDZ25632.1"/>
    <property type="molecule type" value="Genomic_DNA"/>
</dbReference>